<reference evidence="1 2" key="1">
    <citation type="submission" date="2022-05" db="EMBL/GenBank/DDBJ databases">
        <authorList>
            <consortium name="Genoscope - CEA"/>
            <person name="William W."/>
        </authorList>
    </citation>
    <scope>NUCLEOTIDE SEQUENCE [LARGE SCALE GENOMIC DNA]</scope>
</reference>
<dbReference type="EMBL" id="CALNXJ010000008">
    <property type="protein sequence ID" value="CAH3045909.1"/>
    <property type="molecule type" value="Genomic_DNA"/>
</dbReference>
<gene>
    <name evidence="1" type="ORF">PMEA_00032994</name>
</gene>
<protein>
    <recommendedName>
        <fullName evidence="3">Reverse transcriptase domain-containing protein</fullName>
    </recommendedName>
</protein>
<name>A0AAU9W5R3_9CNID</name>
<feature type="non-terminal residue" evidence="1">
    <location>
        <position position="109"/>
    </location>
</feature>
<evidence type="ECO:0000313" key="1">
    <source>
        <dbReference type="EMBL" id="CAH3045909.1"/>
    </source>
</evidence>
<accession>A0AAU9W5R3</accession>
<evidence type="ECO:0008006" key="3">
    <source>
        <dbReference type="Google" id="ProtNLM"/>
    </source>
</evidence>
<sequence>MRCASRFLSGSVIVFVVYEQAFEIIEYHLPTIHCYADDSQVYISFSPNDRAEQLAVVRSMEDCIRDIRLWMLNNDLKLNDDKTEFLIIGTSQQLGKLDNISIRVGDSDI</sequence>
<organism evidence="1 2">
    <name type="scientific">Pocillopora meandrina</name>
    <dbReference type="NCBI Taxonomy" id="46732"/>
    <lineage>
        <taxon>Eukaryota</taxon>
        <taxon>Metazoa</taxon>
        <taxon>Cnidaria</taxon>
        <taxon>Anthozoa</taxon>
        <taxon>Hexacorallia</taxon>
        <taxon>Scleractinia</taxon>
        <taxon>Astrocoeniina</taxon>
        <taxon>Pocilloporidae</taxon>
        <taxon>Pocillopora</taxon>
    </lineage>
</organism>
<dbReference type="Proteomes" id="UP001159428">
    <property type="component" value="Unassembled WGS sequence"/>
</dbReference>
<comment type="caution">
    <text evidence="1">The sequence shown here is derived from an EMBL/GenBank/DDBJ whole genome shotgun (WGS) entry which is preliminary data.</text>
</comment>
<evidence type="ECO:0000313" key="2">
    <source>
        <dbReference type="Proteomes" id="UP001159428"/>
    </source>
</evidence>
<keyword evidence="2" id="KW-1185">Reference proteome</keyword>
<proteinExistence type="predicted"/>
<dbReference type="AlphaFoldDB" id="A0AAU9W5R3"/>